<dbReference type="EMBL" id="CP016808">
    <property type="protein sequence ID" value="ANY70544.1"/>
    <property type="molecule type" value="Genomic_DNA"/>
</dbReference>
<gene>
    <name evidence="1" type="ORF">BBD42_03870</name>
</gene>
<protein>
    <recommendedName>
        <fullName evidence="2">HNH endonuclease</fullName>
    </recommendedName>
</protein>
<sequence>MDRLKKEAEGKGSTVHRTEIDEVIRSDYDKQGNLINRSVVPKGYDSIEDFLKVVDNTTIKKYGYDSIEEFKEVVGLVDNYLNDSPSNNILNKSLAGGTHVKGVDYDVLGFPIFKGDSVKFQMKLDKDMFVLSDEKQFKACTNALKEAIENGSVSKELFTAKQLQDIYNGEARIKGLTWHHHQVPGKMQLVVSTTHKVNHLGGNSLWGDGIR</sequence>
<dbReference type="Pfam" id="PF12639">
    <property type="entry name" value="Colicin-DNase"/>
    <property type="match status" value="1"/>
</dbReference>
<name>A0A1B2DS48_9BACL</name>
<dbReference type="AlphaFoldDB" id="A0A1B2DS48"/>
<evidence type="ECO:0008006" key="2">
    <source>
        <dbReference type="Google" id="ProtNLM"/>
    </source>
</evidence>
<proteinExistence type="predicted"/>
<evidence type="ECO:0000313" key="1">
    <source>
        <dbReference type="EMBL" id="ANY70544.1"/>
    </source>
</evidence>
<reference evidence="1" key="1">
    <citation type="submission" date="2016-08" db="EMBL/GenBank/DDBJ databases">
        <title>Complete Genome Seqeunce of Paenibacillus sp. BIHB 4019 from tea rhizoplane.</title>
        <authorList>
            <person name="Thakur R."/>
            <person name="Swarnkar M.K."/>
            <person name="Gulati A."/>
        </authorList>
    </citation>
    <scope>NUCLEOTIDE SEQUENCE [LARGE SCALE GENOMIC DNA]</scope>
    <source>
        <strain evidence="1">BIHB4019</strain>
    </source>
</reference>
<organism evidence="1">
    <name type="scientific">Paenibacillus sp. BIHB 4019</name>
    <dbReference type="NCBI Taxonomy" id="1870819"/>
    <lineage>
        <taxon>Bacteria</taxon>
        <taxon>Bacillati</taxon>
        <taxon>Bacillota</taxon>
        <taxon>Bacilli</taxon>
        <taxon>Bacillales</taxon>
        <taxon>Paenibacillaceae</taxon>
        <taxon>Paenibacillus</taxon>
    </lineage>
</organism>
<accession>A0A1B2DS48</accession>